<dbReference type="AlphaFoldDB" id="A0A0Q1DVG4"/>
<accession>A0A0Q1DVG4</accession>
<dbReference type="SMART" id="SM00530">
    <property type="entry name" value="HTH_XRE"/>
    <property type="match status" value="1"/>
</dbReference>
<gene>
    <name evidence="2" type="ORF">Cocul_00972</name>
</gene>
<dbReference type="InterPro" id="IPR001387">
    <property type="entry name" value="Cro/C1-type_HTH"/>
</dbReference>
<name>A0A0Q1DVG4_9CORY</name>
<dbReference type="EMBL" id="LKST01000002">
    <property type="protein sequence ID" value="KQB84175.1"/>
    <property type="molecule type" value="Genomic_DNA"/>
</dbReference>
<protein>
    <submittedName>
        <fullName evidence="2">Helix-turn-helix protein</fullName>
    </submittedName>
</protein>
<dbReference type="Gene3D" id="1.10.260.40">
    <property type="entry name" value="lambda repressor-like DNA-binding domains"/>
    <property type="match status" value="1"/>
</dbReference>
<evidence type="ECO:0000313" key="3">
    <source>
        <dbReference type="Proteomes" id="UP000050517"/>
    </source>
</evidence>
<sequence length="139" mass="15841">MSSDQNWVQWASYGHALARNLKELRFMRGLSQQDLADLAGISRNQVSNLERNENTSTKSSDPVLSTVYKLARALQVPPAVLLPSVGHTVDFICHPRQGIEVSFEWPATEEDTMAFQPRELMGRGQNWQSQWQPWEGEKE</sequence>
<feature type="domain" description="HTH cro/C1-type" evidence="1">
    <location>
        <begin position="21"/>
        <end position="81"/>
    </location>
</feature>
<dbReference type="GO" id="GO:0003677">
    <property type="term" value="F:DNA binding"/>
    <property type="evidence" value="ECO:0007669"/>
    <property type="project" value="InterPro"/>
</dbReference>
<dbReference type="PROSITE" id="PS50943">
    <property type="entry name" value="HTH_CROC1"/>
    <property type="match status" value="1"/>
</dbReference>
<dbReference type="OrthoDB" id="4559617at2"/>
<dbReference type="CDD" id="cd00093">
    <property type="entry name" value="HTH_XRE"/>
    <property type="match status" value="1"/>
</dbReference>
<evidence type="ECO:0000259" key="1">
    <source>
        <dbReference type="PROSITE" id="PS50943"/>
    </source>
</evidence>
<proteinExistence type="predicted"/>
<dbReference type="InterPro" id="IPR010982">
    <property type="entry name" value="Lambda_DNA-bd_dom_sf"/>
</dbReference>
<dbReference type="Proteomes" id="UP000050517">
    <property type="component" value="Unassembled WGS sequence"/>
</dbReference>
<keyword evidence="3" id="KW-1185">Reference proteome</keyword>
<dbReference type="RefSeq" id="WP_055122163.1">
    <property type="nucleotide sequence ID" value="NZ_LKST01000002.1"/>
</dbReference>
<comment type="caution">
    <text evidence="2">The sequence shown here is derived from an EMBL/GenBank/DDBJ whole genome shotgun (WGS) entry which is preliminary data.</text>
</comment>
<reference evidence="2 3" key="1">
    <citation type="submission" date="2015-10" db="EMBL/GenBank/DDBJ databases">
        <title>Corynebacteirum lowii and Corynebacterium oculi species nova, derived from human clinical disease and and emended description of Corynebacterium mastiditis.</title>
        <authorList>
            <person name="Bernard K."/>
            <person name="Pacheco A.L."/>
            <person name="Mcdougall C."/>
            <person name="Burtx T."/>
            <person name="Weibe D."/>
            <person name="Tyler S."/>
            <person name="Olson A.B."/>
            <person name="Cnockaert M."/>
            <person name="Eguchi H."/>
            <person name="Kuwahara T."/>
            <person name="Nakayama-Imaohji H."/>
            <person name="Boudewijins M."/>
            <person name="Van Hoecke F."/>
            <person name="Bernier A.-M."/>
            <person name="Vandamme P."/>
        </authorList>
    </citation>
    <scope>NUCLEOTIDE SEQUENCE [LARGE SCALE GENOMIC DNA]</scope>
    <source>
        <strain evidence="2 3">NML 130210</strain>
    </source>
</reference>
<dbReference type="PATRIC" id="fig|1544416.3.peg.976"/>
<organism evidence="2 3">
    <name type="scientific">Corynebacterium oculi</name>
    <dbReference type="NCBI Taxonomy" id="1544416"/>
    <lineage>
        <taxon>Bacteria</taxon>
        <taxon>Bacillati</taxon>
        <taxon>Actinomycetota</taxon>
        <taxon>Actinomycetes</taxon>
        <taxon>Mycobacteriales</taxon>
        <taxon>Corynebacteriaceae</taxon>
        <taxon>Corynebacterium</taxon>
    </lineage>
</organism>
<dbReference type="SUPFAM" id="SSF47413">
    <property type="entry name" value="lambda repressor-like DNA-binding domains"/>
    <property type="match status" value="1"/>
</dbReference>
<dbReference type="STRING" id="1544416.Cocul_00972"/>
<evidence type="ECO:0000313" key="2">
    <source>
        <dbReference type="EMBL" id="KQB84175.1"/>
    </source>
</evidence>
<dbReference type="Pfam" id="PF01381">
    <property type="entry name" value="HTH_3"/>
    <property type="match status" value="1"/>
</dbReference>